<protein>
    <recommendedName>
        <fullName evidence="2">histidine kinase</fullName>
        <ecNumber evidence="2">2.7.13.3</ecNumber>
    </recommendedName>
</protein>
<evidence type="ECO:0000256" key="2">
    <source>
        <dbReference type="ARBA" id="ARBA00012438"/>
    </source>
</evidence>
<dbReference type="InterPro" id="IPR050351">
    <property type="entry name" value="BphY/WalK/GraS-like"/>
</dbReference>
<proteinExistence type="predicted"/>
<reference evidence="10" key="1">
    <citation type="journal article" date="2020" name="mSystems">
        <title>Genome- and Community-Level Interaction Insights into Carbon Utilization and Element Cycling Functions of Hydrothermarchaeota in Hydrothermal Sediment.</title>
        <authorList>
            <person name="Zhou Z."/>
            <person name="Liu Y."/>
            <person name="Xu W."/>
            <person name="Pan J."/>
            <person name="Luo Z.H."/>
            <person name="Li M."/>
        </authorList>
    </citation>
    <scope>NUCLEOTIDE SEQUENCE [LARGE SCALE GENOMIC DNA]</scope>
    <source>
        <strain evidence="10">SpSt-477</strain>
    </source>
</reference>
<dbReference type="PROSITE" id="PS50109">
    <property type="entry name" value="HIS_KIN"/>
    <property type="match status" value="1"/>
</dbReference>
<dbReference type="SMART" id="SM00387">
    <property type="entry name" value="HATPase_c"/>
    <property type="match status" value="1"/>
</dbReference>
<comment type="catalytic activity">
    <reaction evidence="1">
        <text>ATP + protein L-histidine = ADP + protein N-phospho-L-histidine.</text>
        <dbReference type="EC" id="2.7.13.3"/>
    </reaction>
</comment>
<dbReference type="Gene3D" id="3.30.565.10">
    <property type="entry name" value="Histidine kinase-like ATPase, C-terminal domain"/>
    <property type="match status" value="1"/>
</dbReference>
<evidence type="ECO:0000256" key="8">
    <source>
        <dbReference type="SAM" id="MobiDB-lite"/>
    </source>
</evidence>
<keyword evidence="3" id="KW-0808">Transferase</keyword>
<keyword evidence="4" id="KW-0547">Nucleotide-binding</keyword>
<evidence type="ECO:0000313" key="10">
    <source>
        <dbReference type="EMBL" id="HGU31583.1"/>
    </source>
</evidence>
<evidence type="ECO:0000256" key="7">
    <source>
        <dbReference type="ARBA" id="ARBA00023012"/>
    </source>
</evidence>
<dbReference type="PANTHER" id="PTHR42878">
    <property type="entry name" value="TWO-COMPONENT HISTIDINE KINASE"/>
    <property type="match status" value="1"/>
</dbReference>
<evidence type="ECO:0000256" key="3">
    <source>
        <dbReference type="ARBA" id="ARBA00022679"/>
    </source>
</evidence>
<comment type="caution">
    <text evidence="10">The sequence shown here is derived from an EMBL/GenBank/DDBJ whole genome shotgun (WGS) entry which is preliminary data.</text>
</comment>
<dbReference type="EMBL" id="DSUH01000042">
    <property type="protein sequence ID" value="HGU31583.1"/>
    <property type="molecule type" value="Genomic_DNA"/>
</dbReference>
<keyword evidence="6" id="KW-0067">ATP-binding</keyword>
<dbReference type="GO" id="GO:0007234">
    <property type="term" value="P:osmosensory signaling via phosphorelay pathway"/>
    <property type="evidence" value="ECO:0007669"/>
    <property type="project" value="TreeGrafter"/>
</dbReference>
<name>A0A7C4MLB9_9BACT</name>
<dbReference type="GO" id="GO:0030295">
    <property type="term" value="F:protein kinase activator activity"/>
    <property type="evidence" value="ECO:0007669"/>
    <property type="project" value="TreeGrafter"/>
</dbReference>
<gene>
    <name evidence="10" type="ORF">ENS29_01855</name>
</gene>
<dbReference type="Pfam" id="PF02518">
    <property type="entry name" value="HATPase_c"/>
    <property type="match status" value="1"/>
</dbReference>
<organism evidence="10">
    <name type="scientific">Desulfatirhabdium butyrativorans</name>
    <dbReference type="NCBI Taxonomy" id="340467"/>
    <lineage>
        <taxon>Bacteria</taxon>
        <taxon>Pseudomonadati</taxon>
        <taxon>Thermodesulfobacteriota</taxon>
        <taxon>Desulfobacteria</taxon>
        <taxon>Desulfobacterales</taxon>
        <taxon>Desulfatirhabdiaceae</taxon>
        <taxon>Desulfatirhabdium</taxon>
    </lineage>
</organism>
<feature type="domain" description="Histidine kinase" evidence="9">
    <location>
        <begin position="111"/>
        <end position="349"/>
    </location>
</feature>
<keyword evidence="5 10" id="KW-0418">Kinase</keyword>
<accession>A0A7C4MLB9</accession>
<evidence type="ECO:0000256" key="5">
    <source>
        <dbReference type="ARBA" id="ARBA00022777"/>
    </source>
</evidence>
<evidence type="ECO:0000256" key="6">
    <source>
        <dbReference type="ARBA" id="ARBA00022840"/>
    </source>
</evidence>
<dbReference type="GO" id="GO:0005524">
    <property type="term" value="F:ATP binding"/>
    <property type="evidence" value="ECO:0007669"/>
    <property type="project" value="UniProtKB-KW"/>
</dbReference>
<dbReference type="InterPro" id="IPR003594">
    <property type="entry name" value="HATPase_dom"/>
</dbReference>
<evidence type="ECO:0000256" key="4">
    <source>
        <dbReference type="ARBA" id="ARBA00022741"/>
    </source>
</evidence>
<keyword evidence="7" id="KW-0902">Two-component regulatory system</keyword>
<dbReference type="InterPro" id="IPR004358">
    <property type="entry name" value="Sig_transdc_His_kin-like_C"/>
</dbReference>
<sequence>MFQGVQRAWLPAENPDSGECVLCFAADHRKADSITKNTRGHIGTFFRLCFVVFVPFVVKKGLQPRPNRIEKKSTLLGSGLAKKQGSSIDMPPDTREFDHQSSFLREMRLEVLIHDMKDPISVIETGVRTLLERRDSCGSLSEKQEKILKRVLRNAQKTRQMLVTLLEIGRSQTGCLQCRRFSPVQTAFNVLIDCLESHCPSVYEQLHCCTDDSERTSILRLNGIDWQVQPDSASIELEADPIQFAEVVGNLFKNGLQYRRQRLTIHIGQEDSVWTLAVCDDGPGISVEHHEAIFERYTRGPAAAGTVRDGHGIGLAGARIMARGMGGDIRVTSGKGGGTIFRFHVPLIHSDR</sequence>
<evidence type="ECO:0000256" key="1">
    <source>
        <dbReference type="ARBA" id="ARBA00000085"/>
    </source>
</evidence>
<dbReference type="PANTHER" id="PTHR42878:SF7">
    <property type="entry name" value="SENSOR HISTIDINE KINASE GLRK"/>
    <property type="match status" value="1"/>
</dbReference>
<dbReference type="CDD" id="cd00075">
    <property type="entry name" value="HATPase"/>
    <property type="match status" value="1"/>
</dbReference>
<dbReference type="SUPFAM" id="SSF55874">
    <property type="entry name" value="ATPase domain of HSP90 chaperone/DNA topoisomerase II/histidine kinase"/>
    <property type="match status" value="1"/>
</dbReference>
<dbReference type="PRINTS" id="PR00344">
    <property type="entry name" value="BCTRLSENSOR"/>
</dbReference>
<dbReference type="GO" id="GO:0000156">
    <property type="term" value="F:phosphorelay response regulator activity"/>
    <property type="evidence" value="ECO:0007669"/>
    <property type="project" value="TreeGrafter"/>
</dbReference>
<feature type="region of interest" description="Disordered" evidence="8">
    <location>
        <begin position="73"/>
        <end position="92"/>
    </location>
</feature>
<evidence type="ECO:0000259" key="9">
    <source>
        <dbReference type="PROSITE" id="PS50109"/>
    </source>
</evidence>
<dbReference type="InterPro" id="IPR005467">
    <property type="entry name" value="His_kinase_dom"/>
</dbReference>
<dbReference type="InterPro" id="IPR036890">
    <property type="entry name" value="HATPase_C_sf"/>
</dbReference>
<dbReference type="EC" id="2.7.13.3" evidence="2"/>
<dbReference type="AlphaFoldDB" id="A0A7C4MLB9"/>
<dbReference type="GO" id="GO:0004673">
    <property type="term" value="F:protein histidine kinase activity"/>
    <property type="evidence" value="ECO:0007669"/>
    <property type="project" value="UniProtKB-EC"/>
</dbReference>
<dbReference type="Gene3D" id="1.10.287.130">
    <property type="match status" value="1"/>
</dbReference>